<keyword evidence="2" id="KW-1185">Reference proteome</keyword>
<evidence type="ECO:0000313" key="2">
    <source>
        <dbReference type="Proteomes" id="UP000198623"/>
    </source>
</evidence>
<dbReference type="RefSeq" id="WP_090727643.1">
    <property type="nucleotide sequence ID" value="NZ_FOOU01000006.1"/>
</dbReference>
<accession>A0A1I2RJP7</accession>
<sequence length="236" mass="26736">MSTIHFIGGEKGGVGKSVLSRLMSQYSLENALAFNGFDADQSHATLSRFYPDFTQPVDLDVFESTDKIMELALETDGHVIVDLPAQSERFLDRWIGENDVLDMCEEMKVSIVYWYVVDDGLDSANLLDNFLHKYNNSLDFVVVKNQGRGGNFSAIDSVLEKHTGSTKKINLQQAVLPGLHQETMRKIDKLSFSFWGASNIKGNGIMHLSLMERQRTKVWLKKSYHMMDCIFKAVKK</sequence>
<evidence type="ECO:0000313" key="1">
    <source>
        <dbReference type="EMBL" id="SFG38061.1"/>
    </source>
</evidence>
<gene>
    <name evidence="1" type="ORF">SAMN05216175_10650</name>
</gene>
<dbReference type="STRING" id="1045558.SAMN05216175_10650"/>
<dbReference type="Proteomes" id="UP000198623">
    <property type="component" value="Unassembled WGS sequence"/>
</dbReference>
<evidence type="ECO:0008006" key="3">
    <source>
        <dbReference type="Google" id="ProtNLM"/>
    </source>
</evidence>
<dbReference type="AlphaFoldDB" id="A0A1I2RJP7"/>
<protein>
    <recommendedName>
        <fullName evidence="3">CobQ/CobB/MinD/ParA nucleotide binding domain-containing protein</fullName>
    </recommendedName>
</protein>
<dbReference type="EMBL" id="FOOU01000006">
    <property type="protein sequence ID" value="SFG38061.1"/>
    <property type="molecule type" value="Genomic_DNA"/>
</dbReference>
<name>A0A1I2RJP7_9GAMM</name>
<proteinExistence type="predicted"/>
<reference evidence="2" key="1">
    <citation type="submission" date="2016-10" db="EMBL/GenBank/DDBJ databases">
        <authorList>
            <person name="Varghese N."/>
            <person name="Submissions S."/>
        </authorList>
    </citation>
    <scope>NUCLEOTIDE SEQUENCE [LARGE SCALE GENOMIC DNA]</scope>
    <source>
        <strain evidence="2">CGMCC 1.10971</strain>
    </source>
</reference>
<dbReference type="OrthoDB" id="69313at2"/>
<organism evidence="1 2">
    <name type="scientific">Neptunomonas qingdaonensis</name>
    <dbReference type="NCBI Taxonomy" id="1045558"/>
    <lineage>
        <taxon>Bacteria</taxon>
        <taxon>Pseudomonadati</taxon>
        <taxon>Pseudomonadota</taxon>
        <taxon>Gammaproteobacteria</taxon>
        <taxon>Oceanospirillales</taxon>
        <taxon>Oceanospirillaceae</taxon>
        <taxon>Neptunomonas</taxon>
    </lineage>
</organism>